<feature type="repeat" description="ANK" evidence="1">
    <location>
        <begin position="156"/>
        <end position="188"/>
    </location>
</feature>
<sequence length="201" mass="22356">MWTKCGRVWTHVNRNERNKVGEGAAPTPAPAQPEAPKPAAAAPAAAAPALNNSEHVFASPLAKKVCNYRIVRLYQTALVCRCRKGDLAPVKLLLGNGTRDNLAHITEHCIKLHPMDTWTWLRSYWNKKRICADGFDFGRTAPHKADREGDCRRDKNGLTQLHVAASRVSFKMTSFLLEHGADMDASDEGDVRRTISRSNEE</sequence>
<protein>
    <submittedName>
        <fullName evidence="3">Uncharacterized protein</fullName>
    </submittedName>
</protein>
<dbReference type="InterPro" id="IPR002110">
    <property type="entry name" value="Ankyrin_rpt"/>
</dbReference>
<evidence type="ECO:0000313" key="3">
    <source>
        <dbReference type="EMBL" id="TMW61414.1"/>
    </source>
</evidence>
<accession>A0A8K1CE74</accession>
<dbReference type="Gene3D" id="1.25.40.20">
    <property type="entry name" value="Ankyrin repeat-containing domain"/>
    <property type="match status" value="1"/>
</dbReference>
<dbReference type="Proteomes" id="UP000794436">
    <property type="component" value="Unassembled WGS sequence"/>
</dbReference>
<dbReference type="AlphaFoldDB" id="A0A8K1CE74"/>
<dbReference type="Pfam" id="PF00023">
    <property type="entry name" value="Ank"/>
    <property type="match status" value="1"/>
</dbReference>
<evidence type="ECO:0000313" key="4">
    <source>
        <dbReference type="Proteomes" id="UP000794436"/>
    </source>
</evidence>
<proteinExistence type="predicted"/>
<keyword evidence="4" id="KW-1185">Reference proteome</keyword>
<evidence type="ECO:0000256" key="1">
    <source>
        <dbReference type="PROSITE-ProRule" id="PRU00023"/>
    </source>
</evidence>
<comment type="caution">
    <text evidence="3">The sequence shown here is derived from an EMBL/GenBank/DDBJ whole genome shotgun (WGS) entry which is preliminary data.</text>
</comment>
<name>A0A8K1CE74_PYTOL</name>
<dbReference type="InterPro" id="IPR036770">
    <property type="entry name" value="Ankyrin_rpt-contain_sf"/>
</dbReference>
<dbReference type="PROSITE" id="PS50297">
    <property type="entry name" value="ANK_REP_REGION"/>
    <property type="match status" value="1"/>
</dbReference>
<organism evidence="3 4">
    <name type="scientific">Pythium oligandrum</name>
    <name type="common">Mycoparasitic fungus</name>
    <dbReference type="NCBI Taxonomy" id="41045"/>
    <lineage>
        <taxon>Eukaryota</taxon>
        <taxon>Sar</taxon>
        <taxon>Stramenopiles</taxon>
        <taxon>Oomycota</taxon>
        <taxon>Peronosporomycetes</taxon>
        <taxon>Pythiales</taxon>
        <taxon>Pythiaceae</taxon>
        <taxon>Pythium</taxon>
    </lineage>
</organism>
<gene>
    <name evidence="3" type="ORF">Poli38472_012605</name>
</gene>
<dbReference type="SUPFAM" id="SSF48403">
    <property type="entry name" value="Ankyrin repeat"/>
    <property type="match status" value="1"/>
</dbReference>
<feature type="region of interest" description="Disordered" evidence="2">
    <location>
        <begin position="16"/>
        <end position="43"/>
    </location>
</feature>
<reference evidence="3" key="1">
    <citation type="submission" date="2019-03" db="EMBL/GenBank/DDBJ databases">
        <title>Long read genome sequence of the mycoparasitic Pythium oligandrum ATCC 38472 isolated from sugarbeet rhizosphere.</title>
        <authorList>
            <person name="Gaulin E."/>
        </authorList>
    </citation>
    <scope>NUCLEOTIDE SEQUENCE</scope>
    <source>
        <strain evidence="3">ATCC 38472_TT</strain>
    </source>
</reference>
<keyword evidence="1" id="KW-0040">ANK repeat</keyword>
<dbReference type="PROSITE" id="PS50088">
    <property type="entry name" value="ANK_REPEAT"/>
    <property type="match status" value="1"/>
</dbReference>
<dbReference type="EMBL" id="SPLM01000076">
    <property type="protein sequence ID" value="TMW61414.1"/>
    <property type="molecule type" value="Genomic_DNA"/>
</dbReference>
<evidence type="ECO:0000256" key="2">
    <source>
        <dbReference type="SAM" id="MobiDB-lite"/>
    </source>
</evidence>
<dbReference type="SMART" id="SM00248">
    <property type="entry name" value="ANK"/>
    <property type="match status" value="2"/>
</dbReference>
<feature type="compositionally biased region" description="Pro residues" evidence="2">
    <location>
        <begin position="27"/>
        <end position="36"/>
    </location>
</feature>